<dbReference type="EMBL" id="JASJUT010000001">
    <property type="protein sequence ID" value="MDK2593979.1"/>
    <property type="molecule type" value="Genomic_DNA"/>
</dbReference>
<feature type="chain" id="PRO_5046823238" evidence="1">
    <location>
        <begin position="19"/>
        <end position="250"/>
    </location>
</feature>
<sequence length="250" mass="26872">MIKSLSLVCALVSMSAISSEIVYDTDLEAGASTQYNHGPISEVVVQSRRALHISALFTVATPDAQCTSASIINENTWQPIAELAIQGNTAINGALPEGVESTPKSLKITCHTANQTYTVYHKVPAAPQITWQGDVIASGWTSGNHAWYYKNIDYRSTAFINNNAPDGQCSYSNLVGLTPNVIEKKEGTPFNSAYFSVEGIALAGGGLAYDTMVSEIVCKNAGGTTRALEIWDLGFDHNPAPNREITVYSY</sequence>
<evidence type="ECO:0000313" key="2">
    <source>
        <dbReference type="EMBL" id="MDK2593979.1"/>
    </source>
</evidence>
<feature type="signal peptide" evidence="1">
    <location>
        <begin position="1"/>
        <end position="18"/>
    </location>
</feature>
<accession>A0ABT7EFB8</accession>
<keyword evidence="1" id="KW-0732">Signal</keyword>
<evidence type="ECO:0000313" key="3">
    <source>
        <dbReference type="Proteomes" id="UP001231915"/>
    </source>
</evidence>
<evidence type="ECO:0000256" key="1">
    <source>
        <dbReference type="SAM" id="SignalP"/>
    </source>
</evidence>
<name>A0ABT7EFB8_9GAMM</name>
<organism evidence="2 3">
    <name type="scientific">Pseudoalteromonas obscura</name>
    <dbReference type="NCBI Taxonomy" id="3048491"/>
    <lineage>
        <taxon>Bacteria</taxon>
        <taxon>Pseudomonadati</taxon>
        <taxon>Pseudomonadota</taxon>
        <taxon>Gammaproteobacteria</taxon>
        <taxon>Alteromonadales</taxon>
        <taxon>Pseudoalteromonadaceae</taxon>
        <taxon>Pseudoalteromonas</taxon>
    </lineage>
</organism>
<comment type="caution">
    <text evidence="2">The sequence shown here is derived from an EMBL/GenBank/DDBJ whole genome shotgun (WGS) entry which is preliminary data.</text>
</comment>
<proteinExistence type="predicted"/>
<dbReference type="Proteomes" id="UP001231915">
    <property type="component" value="Unassembled WGS sequence"/>
</dbReference>
<dbReference type="RefSeq" id="WP_211009308.1">
    <property type="nucleotide sequence ID" value="NZ_JASJUT010000001.1"/>
</dbReference>
<reference evidence="2 3" key="1">
    <citation type="submission" date="2023-05" db="EMBL/GenBank/DDBJ databases">
        <title>Pseudoalteromonas ardens sp. nov., Pseudoalteromonas obscura sp. nov., and Pseudoalteromonas umbrosa sp. nov., isolated from the coral Montipora capitata.</title>
        <authorList>
            <person name="Thomas E.M."/>
            <person name="Smith E.M."/>
            <person name="Papke E."/>
            <person name="Shlafstein M.D."/>
            <person name="Oline D.K."/>
            <person name="Videau P."/>
            <person name="Saw J.H."/>
            <person name="Strangman W.K."/>
            <person name="Ushijima B."/>
        </authorList>
    </citation>
    <scope>NUCLEOTIDE SEQUENCE [LARGE SCALE GENOMIC DNA]</scope>
    <source>
        <strain evidence="2 3">P94</strain>
    </source>
</reference>
<gene>
    <name evidence="2" type="ORF">QNM18_02715</name>
</gene>
<keyword evidence="3" id="KW-1185">Reference proteome</keyword>
<protein>
    <submittedName>
        <fullName evidence="2">Uncharacterized protein</fullName>
    </submittedName>
</protein>